<sequence>MGGRGRTHFRRFVCVPVGESGHVRARVPLPRETPLFKPQQEVSQHSPVARWLRPVPTAVCGRPLPGLGASPGFQHSPREFRRQGREDPGRCAAVTDSNPARGTLRRVNDRARPAAARAAPGAARPITLSPSNAHSRGAIGPARTPPAPDWLRLQREPRPRPVSAEPGRGPVNSYA</sequence>
<protein>
    <submittedName>
        <fullName evidence="2">Uncharacterized protein</fullName>
    </submittedName>
</protein>
<name>A0ABN8YQ01_RANTA</name>
<feature type="compositionally biased region" description="Basic and acidic residues" evidence="1">
    <location>
        <begin position="76"/>
        <end position="89"/>
    </location>
</feature>
<proteinExistence type="predicted"/>
<reference evidence="2" key="1">
    <citation type="submission" date="2023-04" db="EMBL/GenBank/DDBJ databases">
        <authorList>
            <consortium name="ELIXIR-Norway"/>
        </authorList>
    </citation>
    <scope>NUCLEOTIDE SEQUENCE [LARGE SCALE GENOMIC DNA]</scope>
</reference>
<evidence type="ECO:0000256" key="1">
    <source>
        <dbReference type="SAM" id="MobiDB-lite"/>
    </source>
</evidence>
<evidence type="ECO:0000313" key="3">
    <source>
        <dbReference type="Proteomes" id="UP001176941"/>
    </source>
</evidence>
<gene>
    <name evidence="2" type="ORF">MRATA1EN1_LOCUS12599</name>
</gene>
<dbReference type="Proteomes" id="UP001176941">
    <property type="component" value="Chromosome 21"/>
</dbReference>
<dbReference type="EMBL" id="OX459957">
    <property type="protein sequence ID" value="CAI9163637.1"/>
    <property type="molecule type" value="Genomic_DNA"/>
</dbReference>
<evidence type="ECO:0000313" key="2">
    <source>
        <dbReference type="EMBL" id="CAI9163637.1"/>
    </source>
</evidence>
<feature type="compositionally biased region" description="Low complexity" evidence="1">
    <location>
        <begin position="113"/>
        <end position="125"/>
    </location>
</feature>
<keyword evidence="3" id="KW-1185">Reference proteome</keyword>
<feature type="region of interest" description="Disordered" evidence="1">
    <location>
        <begin position="66"/>
        <end position="175"/>
    </location>
</feature>
<accession>A0ABN8YQ01</accession>
<organism evidence="2 3">
    <name type="scientific">Rangifer tarandus platyrhynchus</name>
    <name type="common">Svalbard reindeer</name>
    <dbReference type="NCBI Taxonomy" id="3082113"/>
    <lineage>
        <taxon>Eukaryota</taxon>
        <taxon>Metazoa</taxon>
        <taxon>Chordata</taxon>
        <taxon>Craniata</taxon>
        <taxon>Vertebrata</taxon>
        <taxon>Euteleostomi</taxon>
        <taxon>Mammalia</taxon>
        <taxon>Eutheria</taxon>
        <taxon>Laurasiatheria</taxon>
        <taxon>Artiodactyla</taxon>
        <taxon>Ruminantia</taxon>
        <taxon>Pecora</taxon>
        <taxon>Cervidae</taxon>
        <taxon>Odocoileinae</taxon>
        <taxon>Rangifer</taxon>
    </lineage>
</organism>